<dbReference type="Pfam" id="PF01933">
    <property type="entry name" value="CofD"/>
    <property type="match status" value="1"/>
</dbReference>
<accession>A0A417ZA76</accession>
<dbReference type="InterPro" id="IPR010119">
    <property type="entry name" value="Gluconeogen_factor"/>
</dbReference>
<dbReference type="AlphaFoldDB" id="A0A417ZA76"/>
<comment type="caution">
    <text evidence="3">The sequence shown here is derived from an EMBL/GenBank/DDBJ whole genome shotgun (WGS) entry which is preliminary data.</text>
</comment>
<keyword evidence="1 2" id="KW-0963">Cytoplasm</keyword>
<comment type="subcellular location">
    <subcellularLocation>
        <location evidence="2">Cytoplasm</location>
    </subcellularLocation>
</comment>
<protein>
    <recommendedName>
        <fullName evidence="2">Putative gluconeogenesis factor</fullName>
    </recommendedName>
</protein>
<comment type="function">
    <text evidence="2">Required for morphogenesis under gluconeogenic growth conditions.</text>
</comment>
<reference evidence="3 4" key="1">
    <citation type="submission" date="2018-08" db="EMBL/GenBank/DDBJ databases">
        <title>Whole genome sequence analysis of Dermacoccus abyssi bacteria isolated from Deep Mariana trench Micromonospora spp reveals genes involved in the environmental adaptation and production of secondary metabolites.</title>
        <authorList>
            <person name="Abdel-Mageed W.M."/>
            <person name="Lehri B."/>
            <person name="Nouioui I."/>
            <person name="Goodfellow I."/>
            <person name="Jaspars M."/>
            <person name="Karlyshev A."/>
        </authorList>
    </citation>
    <scope>NUCLEOTIDE SEQUENCE [LARGE SCALE GENOMIC DNA]</scope>
    <source>
        <strain evidence="3 4">MT1.1</strain>
    </source>
</reference>
<dbReference type="NCBIfam" id="TIGR01826">
    <property type="entry name" value="CofD_related"/>
    <property type="match status" value="1"/>
</dbReference>
<evidence type="ECO:0000313" key="4">
    <source>
        <dbReference type="Proteomes" id="UP000285376"/>
    </source>
</evidence>
<name>A0A417ZA76_9MICO</name>
<dbReference type="GO" id="GO:0043743">
    <property type="term" value="F:LPPG:FO 2-phospho-L-lactate transferase activity"/>
    <property type="evidence" value="ECO:0007669"/>
    <property type="project" value="InterPro"/>
</dbReference>
<evidence type="ECO:0000256" key="2">
    <source>
        <dbReference type="HAMAP-Rule" id="MF_00973"/>
    </source>
</evidence>
<evidence type="ECO:0000313" key="3">
    <source>
        <dbReference type="EMBL" id="RHW47547.1"/>
    </source>
</evidence>
<dbReference type="Proteomes" id="UP000285376">
    <property type="component" value="Unassembled WGS sequence"/>
</dbReference>
<dbReference type="InterPro" id="IPR038136">
    <property type="entry name" value="CofD-like_dom_sf"/>
</dbReference>
<dbReference type="InterPro" id="IPR002882">
    <property type="entry name" value="CofD"/>
</dbReference>
<gene>
    <name evidence="3" type="primary">yvcK</name>
    <name evidence="3" type="ORF">D1832_02270</name>
</gene>
<proteinExistence type="inferred from homology"/>
<dbReference type="PANTHER" id="PTHR30135:SF3">
    <property type="entry name" value="GLUCONEOGENESIS FACTOR-RELATED"/>
    <property type="match status" value="1"/>
</dbReference>
<dbReference type="EMBL" id="QWLM01000002">
    <property type="protein sequence ID" value="RHW47547.1"/>
    <property type="molecule type" value="Genomic_DNA"/>
</dbReference>
<dbReference type="SUPFAM" id="SSF142338">
    <property type="entry name" value="CofD-like"/>
    <property type="match status" value="1"/>
</dbReference>
<dbReference type="CDD" id="cd07187">
    <property type="entry name" value="YvcK_like"/>
    <property type="match status" value="1"/>
</dbReference>
<organism evidence="3 4">
    <name type="scientific">Dermacoccus abyssi</name>
    <dbReference type="NCBI Taxonomy" id="322596"/>
    <lineage>
        <taxon>Bacteria</taxon>
        <taxon>Bacillati</taxon>
        <taxon>Actinomycetota</taxon>
        <taxon>Actinomycetes</taxon>
        <taxon>Micrococcales</taxon>
        <taxon>Dermacoccaceae</taxon>
        <taxon>Dermacoccus</taxon>
    </lineage>
</organism>
<dbReference type="RefSeq" id="WP_118912434.1">
    <property type="nucleotide sequence ID" value="NZ_CBCRVH010000002.1"/>
</dbReference>
<evidence type="ECO:0000256" key="1">
    <source>
        <dbReference type="ARBA" id="ARBA00022490"/>
    </source>
</evidence>
<dbReference type="PANTHER" id="PTHR30135">
    <property type="entry name" value="UNCHARACTERIZED PROTEIN YVCK-RELATED"/>
    <property type="match status" value="1"/>
</dbReference>
<dbReference type="GO" id="GO:0005737">
    <property type="term" value="C:cytoplasm"/>
    <property type="evidence" value="ECO:0007669"/>
    <property type="project" value="UniProtKB-SubCell"/>
</dbReference>
<dbReference type="HAMAP" id="MF_00973">
    <property type="entry name" value="Gluconeogen_factor"/>
    <property type="match status" value="1"/>
</dbReference>
<dbReference type="Gene3D" id="3.40.50.10680">
    <property type="entry name" value="CofD-like domains"/>
    <property type="match status" value="1"/>
</dbReference>
<dbReference type="GO" id="GO:0008360">
    <property type="term" value="P:regulation of cell shape"/>
    <property type="evidence" value="ECO:0007669"/>
    <property type="project" value="UniProtKB-UniRule"/>
</dbReference>
<comment type="similarity">
    <text evidence="2">Belongs to the gluconeogenesis factor family.</text>
</comment>
<sequence>MKRPAVAALGGGHGLFASLEALRLVTDQITAIVTVADDGGSSGRLREEYDILPPGDLRMALAALCDNSEWGIAWRDALQHRFPGEGPMGGHALGNLIIAGLWDSLGDPIKGLDMVGRLLSARGRVLPMSMQPLRIDATVRGADPEKPEEVQEVSGQVAIAQTPGQVLNLRLFPDPPQPCKEAVDAVLDADWVILGPGSWFTSVMPHLLVPDLLDALVMTKAKRMLALNVQMDTGETAGFSASDHLEVLRAHAPALHLDAVLADPGVIGDDERALHALETSAAALGAEVVYKHVADPDTAGVHDTLRLATAYRDVMERSSRGPRHQ</sequence>